<evidence type="ECO:0000313" key="2">
    <source>
        <dbReference type="Proteomes" id="UP000265618"/>
    </source>
</evidence>
<dbReference type="Proteomes" id="UP000265618">
    <property type="component" value="Unassembled WGS sequence"/>
</dbReference>
<dbReference type="AlphaFoldDB" id="A0A9K3D8C2"/>
<proteinExistence type="predicted"/>
<keyword evidence="2" id="KW-1185">Reference proteome</keyword>
<sequence>PNLLAGRVATEVQTWIDKQGQGPEAREKMAEAADVLRRVAAVMRTVQAEQTQAPNQERQEL</sequence>
<dbReference type="EMBL" id="BDIP01004712">
    <property type="protein sequence ID" value="GIQ89123.1"/>
    <property type="molecule type" value="Genomic_DNA"/>
</dbReference>
<protein>
    <submittedName>
        <fullName evidence="1">Uncharacterized protein</fullName>
    </submittedName>
</protein>
<gene>
    <name evidence="1" type="ORF">KIPB_011522</name>
</gene>
<accession>A0A9K3D8C2</accession>
<feature type="non-terminal residue" evidence="1">
    <location>
        <position position="61"/>
    </location>
</feature>
<name>A0A9K3D8C2_9EUKA</name>
<organism evidence="1 2">
    <name type="scientific">Kipferlia bialata</name>
    <dbReference type="NCBI Taxonomy" id="797122"/>
    <lineage>
        <taxon>Eukaryota</taxon>
        <taxon>Metamonada</taxon>
        <taxon>Carpediemonas-like organisms</taxon>
        <taxon>Kipferlia</taxon>
    </lineage>
</organism>
<comment type="caution">
    <text evidence="1">The sequence shown here is derived from an EMBL/GenBank/DDBJ whole genome shotgun (WGS) entry which is preliminary data.</text>
</comment>
<reference evidence="1 2" key="1">
    <citation type="journal article" date="2018" name="PLoS ONE">
        <title>The draft genome of Kipferlia bialata reveals reductive genome evolution in fornicate parasites.</title>
        <authorList>
            <person name="Tanifuji G."/>
            <person name="Takabayashi S."/>
            <person name="Kume K."/>
            <person name="Takagi M."/>
            <person name="Nakayama T."/>
            <person name="Kamikawa R."/>
            <person name="Inagaki Y."/>
            <person name="Hashimoto T."/>
        </authorList>
    </citation>
    <scope>NUCLEOTIDE SEQUENCE [LARGE SCALE GENOMIC DNA]</scope>
    <source>
        <strain evidence="1">NY0173</strain>
    </source>
</reference>
<evidence type="ECO:0000313" key="1">
    <source>
        <dbReference type="EMBL" id="GIQ89123.1"/>
    </source>
</evidence>